<proteinExistence type="predicted"/>
<evidence type="ECO:0000313" key="2">
    <source>
        <dbReference type="Proteomes" id="UP000619079"/>
    </source>
</evidence>
<gene>
    <name evidence="1" type="ORF">JF290_16930</name>
</gene>
<reference evidence="1" key="1">
    <citation type="submission" date="2020-12" db="EMBL/GenBank/DDBJ databases">
        <title>Sedimentitalea sp. nov., isolated from sand in Incheon.</title>
        <authorList>
            <person name="Kim W."/>
        </authorList>
    </citation>
    <scope>NUCLEOTIDE SEQUENCE</scope>
    <source>
        <strain evidence="1">CAU 1593</strain>
    </source>
</reference>
<comment type="caution">
    <text evidence="1">The sequence shown here is derived from an EMBL/GenBank/DDBJ whole genome shotgun (WGS) entry which is preliminary data.</text>
</comment>
<dbReference type="SUPFAM" id="SSF158682">
    <property type="entry name" value="TerB-like"/>
    <property type="match status" value="1"/>
</dbReference>
<name>A0A8J7IX54_9RHOB</name>
<organism evidence="1 2">
    <name type="scientific">Sedimentitalea arenosa</name>
    <dbReference type="NCBI Taxonomy" id="2798803"/>
    <lineage>
        <taxon>Bacteria</taxon>
        <taxon>Pseudomonadati</taxon>
        <taxon>Pseudomonadota</taxon>
        <taxon>Alphaproteobacteria</taxon>
        <taxon>Rhodobacterales</taxon>
        <taxon>Paracoccaceae</taxon>
        <taxon>Sedimentitalea</taxon>
    </lineage>
</organism>
<dbReference type="RefSeq" id="WP_199026083.1">
    <property type="nucleotide sequence ID" value="NZ_JAELVR010000012.1"/>
</dbReference>
<dbReference type="AlphaFoldDB" id="A0A8J7IX54"/>
<evidence type="ECO:0000313" key="1">
    <source>
        <dbReference type="EMBL" id="MBJ6373212.1"/>
    </source>
</evidence>
<dbReference type="EMBL" id="JAELVR010000012">
    <property type="protein sequence ID" value="MBJ6373212.1"/>
    <property type="molecule type" value="Genomic_DNA"/>
</dbReference>
<dbReference type="Pfam" id="PF04391">
    <property type="entry name" value="DUF533"/>
    <property type="match status" value="1"/>
</dbReference>
<dbReference type="CDD" id="cd07178">
    <property type="entry name" value="terB_like_YebE"/>
    <property type="match status" value="1"/>
</dbReference>
<dbReference type="InterPro" id="IPR007486">
    <property type="entry name" value="YebE"/>
</dbReference>
<keyword evidence="2" id="KW-1185">Reference proteome</keyword>
<sequence>MSLMGTLAKVAIGYAAARGIDRMSGGQGIGDLFGGAKIAPDEAQADQAPGLGNMQDMMAQMTGGAGMGGLQDMIAKMTSGSGMGDLQGMFAKMAQQSGIDLSALGGAGASSKTKGGMLSEAAAAGGTGPGMAGILAALGGAAAATGKGTGAMIDQFKTAETVPQAEEAAGLMLRAIIQAAKADGDIDSEEQAKIMETVGDDADAADIAFIKAQLSAPVDVESLATDTPDAQKMQVYAVSLMSIRVDTQAEAQYLDSLARAMGLNQQTVNALHLQMGMAPLYG</sequence>
<protein>
    <submittedName>
        <fullName evidence="1">DUF533 domain-containing protein</fullName>
    </submittedName>
</protein>
<dbReference type="InterPro" id="IPR029024">
    <property type="entry name" value="TerB-like"/>
</dbReference>
<dbReference type="Proteomes" id="UP000619079">
    <property type="component" value="Unassembled WGS sequence"/>
</dbReference>
<accession>A0A8J7IX54</accession>